<protein>
    <submittedName>
        <fullName evidence="1">DUF4138 domain-containing protein</fullName>
    </submittedName>
</protein>
<reference evidence="1 2" key="1">
    <citation type="journal article" date="2018" name="Nat. Biotechnol.">
        <title>A standardized bacterial taxonomy based on genome phylogeny substantially revises the tree of life.</title>
        <authorList>
            <person name="Parks D.H."/>
            <person name="Chuvochina M."/>
            <person name="Waite D.W."/>
            <person name="Rinke C."/>
            <person name="Skarshewski A."/>
            <person name="Chaumeil P.A."/>
            <person name="Hugenholtz P."/>
        </authorList>
    </citation>
    <scope>NUCLEOTIDE SEQUENCE [LARGE SCALE GENOMIC DNA]</scope>
    <source>
        <strain evidence="1">UBA9359</strain>
    </source>
</reference>
<accession>A0A3D5IUU3</accession>
<proteinExistence type="predicted"/>
<evidence type="ECO:0000313" key="1">
    <source>
        <dbReference type="EMBL" id="HCV79444.1"/>
    </source>
</evidence>
<dbReference type="EMBL" id="DPMF01000002">
    <property type="protein sequence ID" value="HCV79444.1"/>
    <property type="molecule type" value="Genomic_DNA"/>
</dbReference>
<evidence type="ECO:0000313" key="2">
    <source>
        <dbReference type="Proteomes" id="UP000264330"/>
    </source>
</evidence>
<dbReference type="InterPro" id="IPR022298">
    <property type="entry name" value="Conjug_transposon_TraN"/>
</dbReference>
<gene>
    <name evidence="1" type="ORF">DGQ38_00130</name>
</gene>
<sequence>MELSNYSKVSFIPGNLHASLQTKKQGKRHSMQRQNLNLVRQMNIPDILRPGETKRFVLMLSKFTIPEKWVLNVSVQEQNGRRHLGVLSPSF</sequence>
<dbReference type="AlphaFoldDB" id="A0A3D5IUU3"/>
<comment type="caution">
    <text evidence="1">The sequence shown here is derived from an EMBL/GenBank/DDBJ whole genome shotgun (WGS) entry which is preliminary data.</text>
</comment>
<organism evidence="1 2">
    <name type="scientific">Zunongwangia profunda</name>
    <dbReference type="NCBI Taxonomy" id="398743"/>
    <lineage>
        <taxon>Bacteria</taxon>
        <taxon>Pseudomonadati</taxon>
        <taxon>Bacteroidota</taxon>
        <taxon>Flavobacteriia</taxon>
        <taxon>Flavobacteriales</taxon>
        <taxon>Flavobacteriaceae</taxon>
        <taxon>Zunongwangia</taxon>
    </lineage>
</organism>
<name>A0A3D5IUU3_9FLAO</name>
<dbReference type="Pfam" id="PF13595">
    <property type="entry name" value="DUF4138"/>
    <property type="match status" value="1"/>
</dbReference>
<dbReference type="Proteomes" id="UP000264330">
    <property type="component" value="Unassembled WGS sequence"/>
</dbReference>